<sequence length="186" mass="21395">MFKRVENELELAMFNGIWTTVWLEKGFELEFSDEILERYVVVTDEGHYVGSAEIKPYGFDSSINETAAFDQHPVIRQAEGAVVEIDKMAVLNTYRGHFISELLSATVEFAERNKIKYFVTLMEPVLQRALRISFQVPMEKISKKVFYKGDYVLPTIVNVKEIYSHKDRYSWLMLPRTAAHSGSGIG</sequence>
<dbReference type="Proteomes" id="UP001343257">
    <property type="component" value="Unassembled WGS sequence"/>
</dbReference>
<dbReference type="InterPro" id="IPR000182">
    <property type="entry name" value="GNAT_dom"/>
</dbReference>
<accession>A0ABU6PNA1</accession>
<dbReference type="SUPFAM" id="SSF55729">
    <property type="entry name" value="Acyl-CoA N-acyltransferases (Nat)"/>
    <property type="match status" value="1"/>
</dbReference>
<dbReference type="Pfam" id="PF00583">
    <property type="entry name" value="Acetyltransf_1"/>
    <property type="match status" value="1"/>
</dbReference>
<organism evidence="2 3">
    <name type="scientific">Paenibacillus chibensis</name>
    <dbReference type="NCBI Taxonomy" id="59846"/>
    <lineage>
        <taxon>Bacteria</taxon>
        <taxon>Bacillati</taxon>
        <taxon>Bacillota</taxon>
        <taxon>Bacilli</taxon>
        <taxon>Bacillales</taxon>
        <taxon>Paenibacillaceae</taxon>
        <taxon>Paenibacillus</taxon>
    </lineage>
</organism>
<dbReference type="InterPro" id="IPR016181">
    <property type="entry name" value="Acyl_CoA_acyltransferase"/>
</dbReference>
<evidence type="ECO:0000313" key="3">
    <source>
        <dbReference type="Proteomes" id="UP001343257"/>
    </source>
</evidence>
<dbReference type="EMBL" id="JARTLD010000008">
    <property type="protein sequence ID" value="MED5016349.1"/>
    <property type="molecule type" value="Genomic_DNA"/>
</dbReference>
<proteinExistence type="predicted"/>
<comment type="caution">
    <text evidence="2">The sequence shown here is derived from an EMBL/GenBank/DDBJ whole genome shotgun (WGS) entry which is preliminary data.</text>
</comment>
<evidence type="ECO:0000313" key="2">
    <source>
        <dbReference type="EMBL" id="MED5016349.1"/>
    </source>
</evidence>
<gene>
    <name evidence="2" type="ORF">P9847_03390</name>
</gene>
<keyword evidence="3" id="KW-1185">Reference proteome</keyword>
<dbReference type="RefSeq" id="WP_328275384.1">
    <property type="nucleotide sequence ID" value="NZ_JARTLD010000008.1"/>
</dbReference>
<name>A0ABU6PNA1_9BACL</name>
<dbReference type="Gene3D" id="3.40.630.30">
    <property type="match status" value="1"/>
</dbReference>
<evidence type="ECO:0000259" key="1">
    <source>
        <dbReference type="Pfam" id="PF00583"/>
    </source>
</evidence>
<protein>
    <recommendedName>
        <fullName evidence="1">N-acetyltransferase domain-containing protein</fullName>
    </recommendedName>
</protein>
<feature type="domain" description="N-acetyltransferase" evidence="1">
    <location>
        <begin position="16"/>
        <end position="121"/>
    </location>
</feature>
<reference evidence="2 3" key="1">
    <citation type="submission" date="2023-03" db="EMBL/GenBank/DDBJ databases">
        <title>Bacillus Genome Sequencing.</title>
        <authorList>
            <person name="Dunlap C."/>
        </authorList>
    </citation>
    <scope>NUCLEOTIDE SEQUENCE [LARGE SCALE GENOMIC DNA]</scope>
    <source>
        <strain evidence="2 3">NRS-52</strain>
    </source>
</reference>